<accession>A0AA36DP29</accession>
<feature type="signal peptide" evidence="1">
    <location>
        <begin position="1"/>
        <end position="17"/>
    </location>
</feature>
<dbReference type="Proteomes" id="UP001176961">
    <property type="component" value="Unassembled WGS sequence"/>
</dbReference>
<gene>
    <name evidence="2" type="ORF">CYNAS_LOCUS3204</name>
</gene>
<comment type="caution">
    <text evidence="2">The sequence shown here is derived from an EMBL/GenBank/DDBJ whole genome shotgun (WGS) entry which is preliminary data.</text>
</comment>
<sequence length="133" mass="15123">MLLGLVSFMISPITVTAVAPRCTEFPYVSLLEDMKSRIGNDIDQLRDRQGKNASDKPEYNCTLQPYGLTSKGYTGNPYYLRTISPFDPNPKYKKVLLITYFNGYCWQLEKTVNVTAKRKGVSNMYLGFNTAKK</sequence>
<organism evidence="2 3">
    <name type="scientific">Cylicocyclus nassatus</name>
    <name type="common">Nematode worm</name>
    <dbReference type="NCBI Taxonomy" id="53992"/>
    <lineage>
        <taxon>Eukaryota</taxon>
        <taxon>Metazoa</taxon>
        <taxon>Ecdysozoa</taxon>
        <taxon>Nematoda</taxon>
        <taxon>Chromadorea</taxon>
        <taxon>Rhabditida</taxon>
        <taxon>Rhabditina</taxon>
        <taxon>Rhabditomorpha</taxon>
        <taxon>Strongyloidea</taxon>
        <taxon>Strongylidae</taxon>
        <taxon>Cylicocyclus</taxon>
    </lineage>
</organism>
<proteinExistence type="predicted"/>
<dbReference type="AlphaFoldDB" id="A0AA36DP29"/>
<evidence type="ECO:0008006" key="4">
    <source>
        <dbReference type="Google" id="ProtNLM"/>
    </source>
</evidence>
<evidence type="ECO:0000313" key="3">
    <source>
        <dbReference type="Proteomes" id="UP001176961"/>
    </source>
</evidence>
<protein>
    <recommendedName>
        <fullName evidence="4">Secreted protein</fullName>
    </recommendedName>
</protein>
<name>A0AA36DP29_CYLNA</name>
<reference evidence="2" key="1">
    <citation type="submission" date="2023-07" db="EMBL/GenBank/DDBJ databases">
        <authorList>
            <consortium name="CYATHOMIX"/>
        </authorList>
    </citation>
    <scope>NUCLEOTIDE SEQUENCE</scope>
    <source>
        <strain evidence="2">N/A</strain>
    </source>
</reference>
<keyword evidence="1" id="KW-0732">Signal</keyword>
<feature type="chain" id="PRO_5041372754" description="Secreted protein" evidence="1">
    <location>
        <begin position="18"/>
        <end position="133"/>
    </location>
</feature>
<dbReference type="EMBL" id="CATQJL010000001">
    <property type="protein sequence ID" value="CAJ0591221.1"/>
    <property type="molecule type" value="Genomic_DNA"/>
</dbReference>
<keyword evidence="3" id="KW-1185">Reference proteome</keyword>
<evidence type="ECO:0000313" key="2">
    <source>
        <dbReference type="EMBL" id="CAJ0591221.1"/>
    </source>
</evidence>
<evidence type="ECO:0000256" key="1">
    <source>
        <dbReference type="SAM" id="SignalP"/>
    </source>
</evidence>